<name>A0A7W9ALD7_9SPHN</name>
<evidence type="ECO:0000313" key="2">
    <source>
        <dbReference type="EMBL" id="MBB5687824.1"/>
    </source>
</evidence>
<organism evidence="2 3">
    <name type="scientific">Sphingobium boeckii</name>
    <dbReference type="NCBI Taxonomy" id="1082345"/>
    <lineage>
        <taxon>Bacteria</taxon>
        <taxon>Pseudomonadati</taxon>
        <taxon>Pseudomonadota</taxon>
        <taxon>Alphaproteobacteria</taxon>
        <taxon>Sphingomonadales</taxon>
        <taxon>Sphingomonadaceae</taxon>
        <taxon>Sphingobium</taxon>
    </lineage>
</organism>
<sequence>MSKTPSSFRTDVDAAREEQVLDMPQRQRKQYYIIGRPAERKRFAEIIERLIKCCHLSDLGVRH</sequence>
<dbReference type="AlphaFoldDB" id="A0A7W9ALD7"/>
<comment type="caution">
    <text evidence="2">The sequence shown here is derived from an EMBL/GenBank/DDBJ whole genome shotgun (WGS) entry which is preliminary data.</text>
</comment>
<reference evidence="2 3" key="1">
    <citation type="submission" date="2020-08" db="EMBL/GenBank/DDBJ databases">
        <title>Genomic Encyclopedia of Type Strains, Phase IV (KMG-IV): sequencing the most valuable type-strain genomes for metagenomic binning, comparative biology and taxonomic classification.</title>
        <authorList>
            <person name="Goeker M."/>
        </authorList>
    </citation>
    <scope>NUCLEOTIDE SEQUENCE [LARGE SCALE GENOMIC DNA]</scope>
    <source>
        <strain evidence="2 3">DSM 25079</strain>
    </source>
</reference>
<gene>
    <name evidence="2" type="ORF">FHS49_003870</name>
</gene>
<proteinExistence type="predicted"/>
<keyword evidence="3" id="KW-1185">Reference proteome</keyword>
<evidence type="ECO:0000256" key="1">
    <source>
        <dbReference type="SAM" id="MobiDB-lite"/>
    </source>
</evidence>
<evidence type="ECO:0000313" key="3">
    <source>
        <dbReference type="Proteomes" id="UP000549617"/>
    </source>
</evidence>
<feature type="compositionally biased region" description="Basic and acidic residues" evidence="1">
    <location>
        <begin position="10"/>
        <end position="19"/>
    </location>
</feature>
<dbReference type="EMBL" id="JACIJC010000009">
    <property type="protein sequence ID" value="MBB5687824.1"/>
    <property type="molecule type" value="Genomic_DNA"/>
</dbReference>
<dbReference type="RefSeq" id="WP_184022136.1">
    <property type="nucleotide sequence ID" value="NZ_JACIJC010000009.1"/>
</dbReference>
<dbReference type="Proteomes" id="UP000549617">
    <property type="component" value="Unassembled WGS sequence"/>
</dbReference>
<protein>
    <submittedName>
        <fullName evidence="2">Uncharacterized protein</fullName>
    </submittedName>
</protein>
<feature type="region of interest" description="Disordered" evidence="1">
    <location>
        <begin position="1"/>
        <end position="20"/>
    </location>
</feature>
<accession>A0A7W9ALD7</accession>